<sequence length="117" mass="13485">MGRATSSSHPYGSVYMDPKRLRCLKFPEKGIDIATTISLQTYDLDIHLQQSWHDPRLNLRRFGVNRTVALNGAEIADKIWKPDVYFMNAKRARKHSVTMPNELVDITPSGDVYYTMR</sequence>
<dbReference type="Proteomes" id="UP000821865">
    <property type="component" value="Chromosome 6"/>
</dbReference>
<reference evidence="1" key="1">
    <citation type="submission" date="2020-05" db="EMBL/GenBank/DDBJ databases">
        <title>Large-scale comparative analyses of tick genomes elucidate their genetic diversity and vector capacities.</title>
        <authorList>
            <person name="Jia N."/>
            <person name="Wang J."/>
            <person name="Shi W."/>
            <person name="Du L."/>
            <person name="Sun Y."/>
            <person name="Zhan W."/>
            <person name="Jiang J."/>
            <person name="Wang Q."/>
            <person name="Zhang B."/>
            <person name="Ji P."/>
            <person name="Sakyi L.B."/>
            <person name="Cui X."/>
            <person name="Yuan T."/>
            <person name="Jiang B."/>
            <person name="Yang W."/>
            <person name="Lam T.T.-Y."/>
            <person name="Chang Q."/>
            <person name="Ding S."/>
            <person name="Wang X."/>
            <person name="Zhu J."/>
            <person name="Ruan X."/>
            <person name="Zhao L."/>
            <person name="Wei J."/>
            <person name="Que T."/>
            <person name="Du C."/>
            <person name="Cheng J."/>
            <person name="Dai P."/>
            <person name="Han X."/>
            <person name="Huang E."/>
            <person name="Gao Y."/>
            <person name="Liu J."/>
            <person name="Shao H."/>
            <person name="Ye R."/>
            <person name="Li L."/>
            <person name="Wei W."/>
            <person name="Wang X."/>
            <person name="Wang C."/>
            <person name="Yang T."/>
            <person name="Huo Q."/>
            <person name="Li W."/>
            <person name="Guo W."/>
            <person name="Chen H."/>
            <person name="Zhou L."/>
            <person name="Ni X."/>
            <person name="Tian J."/>
            <person name="Zhou Y."/>
            <person name="Sheng Y."/>
            <person name="Liu T."/>
            <person name="Pan Y."/>
            <person name="Xia L."/>
            <person name="Li J."/>
            <person name="Zhao F."/>
            <person name="Cao W."/>
        </authorList>
    </citation>
    <scope>NUCLEOTIDE SEQUENCE</scope>
    <source>
        <strain evidence="1">Dsil-2018</strain>
    </source>
</reference>
<evidence type="ECO:0000313" key="2">
    <source>
        <dbReference type="Proteomes" id="UP000821865"/>
    </source>
</evidence>
<protein>
    <submittedName>
        <fullName evidence="1">Uncharacterized protein</fullName>
    </submittedName>
</protein>
<gene>
    <name evidence="1" type="ORF">HPB49_015371</name>
</gene>
<proteinExistence type="predicted"/>
<dbReference type="EMBL" id="CM023475">
    <property type="protein sequence ID" value="KAH7945777.1"/>
    <property type="molecule type" value="Genomic_DNA"/>
</dbReference>
<comment type="caution">
    <text evidence="1">The sequence shown here is derived from an EMBL/GenBank/DDBJ whole genome shotgun (WGS) entry which is preliminary data.</text>
</comment>
<accession>A0ACB8CLN0</accession>
<organism evidence="1 2">
    <name type="scientific">Dermacentor silvarum</name>
    <name type="common">Tick</name>
    <dbReference type="NCBI Taxonomy" id="543639"/>
    <lineage>
        <taxon>Eukaryota</taxon>
        <taxon>Metazoa</taxon>
        <taxon>Ecdysozoa</taxon>
        <taxon>Arthropoda</taxon>
        <taxon>Chelicerata</taxon>
        <taxon>Arachnida</taxon>
        <taxon>Acari</taxon>
        <taxon>Parasitiformes</taxon>
        <taxon>Ixodida</taxon>
        <taxon>Ixodoidea</taxon>
        <taxon>Ixodidae</taxon>
        <taxon>Rhipicephalinae</taxon>
        <taxon>Dermacentor</taxon>
    </lineage>
</organism>
<evidence type="ECO:0000313" key="1">
    <source>
        <dbReference type="EMBL" id="KAH7945777.1"/>
    </source>
</evidence>
<keyword evidence="2" id="KW-1185">Reference proteome</keyword>
<name>A0ACB8CLN0_DERSI</name>